<evidence type="ECO:0000313" key="3">
    <source>
        <dbReference type="Proteomes" id="UP001215097"/>
    </source>
</evidence>
<name>A0ABY7XKU1_MICLT</name>
<organism evidence="2 3">
    <name type="scientific">Microbacterium luteolum</name>
    <name type="common">Aureobacterium luteolum</name>
    <dbReference type="NCBI Taxonomy" id="69367"/>
    <lineage>
        <taxon>Bacteria</taxon>
        <taxon>Bacillati</taxon>
        <taxon>Actinomycetota</taxon>
        <taxon>Actinomycetes</taxon>
        <taxon>Micrococcales</taxon>
        <taxon>Microbacteriaceae</taxon>
        <taxon>Microbacterium</taxon>
    </lineage>
</organism>
<dbReference type="EMBL" id="CP078075">
    <property type="protein sequence ID" value="WDM42516.1"/>
    <property type="molecule type" value="Genomic_DNA"/>
</dbReference>
<evidence type="ECO:0000256" key="1">
    <source>
        <dbReference type="SAM" id="Phobius"/>
    </source>
</evidence>
<keyword evidence="1" id="KW-0812">Transmembrane</keyword>
<sequence>MWPAISLTVRVIIVAYTVLVGLGAALKAIGVITPLPSLESWVWFVSLIVLGVENVVTLIVRHFRTRRGDRAAKLEDALASALIQIVRASPALHLEELGANVYVVSRFDWFLKKPHAHMRLRRVARLRPARYPQQSGVEWASGKGAVGLCWEAKKRVYKDWHAVAERYGEADMDQETFDQIPAGTRCGFSRAEFQSIVGKYSEVVAEPIWDPRKTGVILGVITIDRAYRSSNEVHVPRLNKRTTHESVGIAAGVVSRILKLRGAGD</sequence>
<protein>
    <recommendedName>
        <fullName evidence="4">IclR-ED domain-containing protein</fullName>
    </recommendedName>
</protein>
<feature type="transmembrane region" description="Helical" evidence="1">
    <location>
        <begin position="7"/>
        <end position="29"/>
    </location>
</feature>
<keyword evidence="1" id="KW-1133">Transmembrane helix</keyword>
<keyword evidence="3" id="KW-1185">Reference proteome</keyword>
<gene>
    <name evidence="2" type="ORF">KV395_04185</name>
</gene>
<accession>A0ABY7XKU1</accession>
<evidence type="ECO:0000313" key="2">
    <source>
        <dbReference type="EMBL" id="WDM42516.1"/>
    </source>
</evidence>
<dbReference type="RefSeq" id="WP_282216369.1">
    <property type="nucleotide sequence ID" value="NZ_BAAAUN010000001.1"/>
</dbReference>
<evidence type="ECO:0008006" key="4">
    <source>
        <dbReference type="Google" id="ProtNLM"/>
    </source>
</evidence>
<proteinExistence type="predicted"/>
<dbReference type="Proteomes" id="UP001215097">
    <property type="component" value="Chromosome"/>
</dbReference>
<reference evidence="2 3" key="1">
    <citation type="submission" date="2021-06" db="EMBL/GenBank/DDBJ databases">
        <title>Genome-based taxonomic framework of Microbacterium strains isolated from marine environment, the description of four new species and reclassification of four preexisting species.</title>
        <authorList>
            <person name="Lee S.D."/>
            <person name="Kim S.-M."/>
            <person name="Byeon Y.-S."/>
            <person name="Yang H.L."/>
            <person name="Kim I.S."/>
        </authorList>
    </citation>
    <scope>NUCLEOTIDE SEQUENCE [LARGE SCALE GENOMIC DNA]</scope>
    <source>
        <strain evidence="2 3">KACC 14465</strain>
    </source>
</reference>
<feature type="transmembrane region" description="Helical" evidence="1">
    <location>
        <begin position="41"/>
        <end position="60"/>
    </location>
</feature>
<keyword evidence="1" id="KW-0472">Membrane</keyword>